<evidence type="ECO:0000313" key="4">
    <source>
        <dbReference type="EnsemblProtists" id="EKX33245"/>
    </source>
</evidence>
<feature type="region of interest" description="Disordered" evidence="2">
    <location>
        <begin position="132"/>
        <end position="155"/>
    </location>
</feature>
<evidence type="ECO:0000256" key="1">
    <source>
        <dbReference type="SAM" id="Coils"/>
    </source>
</evidence>
<feature type="region of interest" description="Disordered" evidence="2">
    <location>
        <begin position="80"/>
        <end position="116"/>
    </location>
</feature>
<dbReference type="PaxDb" id="55529-EKX33245"/>
<feature type="compositionally biased region" description="Basic and acidic residues" evidence="2">
    <location>
        <begin position="539"/>
        <end position="556"/>
    </location>
</feature>
<keyword evidence="1" id="KW-0175">Coiled coil</keyword>
<gene>
    <name evidence="3" type="ORF">GUITHDRAFT_120560</name>
</gene>
<feature type="compositionally biased region" description="Basic and acidic residues" evidence="2">
    <location>
        <begin position="390"/>
        <end position="401"/>
    </location>
</feature>
<reference evidence="4" key="3">
    <citation type="submission" date="2016-03" db="UniProtKB">
        <authorList>
            <consortium name="EnsemblProtists"/>
        </authorList>
    </citation>
    <scope>IDENTIFICATION</scope>
</reference>
<reference evidence="3 5" key="1">
    <citation type="journal article" date="2012" name="Nature">
        <title>Algal genomes reveal evolutionary mosaicism and the fate of nucleomorphs.</title>
        <authorList>
            <consortium name="DOE Joint Genome Institute"/>
            <person name="Curtis B.A."/>
            <person name="Tanifuji G."/>
            <person name="Burki F."/>
            <person name="Gruber A."/>
            <person name="Irimia M."/>
            <person name="Maruyama S."/>
            <person name="Arias M.C."/>
            <person name="Ball S.G."/>
            <person name="Gile G.H."/>
            <person name="Hirakawa Y."/>
            <person name="Hopkins J.F."/>
            <person name="Kuo A."/>
            <person name="Rensing S.A."/>
            <person name="Schmutz J."/>
            <person name="Symeonidi A."/>
            <person name="Elias M."/>
            <person name="Eveleigh R.J."/>
            <person name="Herman E.K."/>
            <person name="Klute M.J."/>
            <person name="Nakayama T."/>
            <person name="Obornik M."/>
            <person name="Reyes-Prieto A."/>
            <person name="Armbrust E.V."/>
            <person name="Aves S.J."/>
            <person name="Beiko R.G."/>
            <person name="Coutinho P."/>
            <person name="Dacks J.B."/>
            <person name="Durnford D.G."/>
            <person name="Fast N.M."/>
            <person name="Green B.R."/>
            <person name="Grisdale C.J."/>
            <person name="Hempel F."/>
            <person name="Henrissat B."/>
            <person name="Hoppner M.P."/>
            <person name="Ishida K."/>
            <person name="Kim E."/>
            <person name="Koreny L."/>
            <person name="Kroth P.G."/>
            <person name="Liu Y."/>
            <person name="Malik S.B."/>
            <person name="Maier U.G."/>
            <person name="McRose D."/>
            <person name="Mock T."/>
            <person name="Neilson J.A."/>
            <person name="Onodera N.T."/>
            <person name="Poole A.M."/>
            <person name="Pritham E.J."/>
            <person name="Richards T.A."/>
            <person name="Rocap G."/>
            <person name="Roy S.W."/>
            <person name="Sarai C."/>
            <person name="Schaack S."/>
            <person name="Shirato S."/>
            <person name="Slamovits C.H."/>
            <person name="Spencer D.F."/>
            <person name="Suzuki S."/>
            <person name="Worden A.Z."/>
            <person name="Zauner S."/>
            <person name="Barry K."/>
            <person name="Bell C."/>
            <person name="Bharti A.K."/>
            <person name="Crow J.A."/>
            <person name="Grimwood J."/>
            <person name="Kramer R."/>
            <person name="Lindquist E."/>
            <person name="Lucas S."/>
            <person name="Salamov A."/>
            <person name="McFadden G.I."/>
            <person name="Lane C.E."/>
            <person name="Keeling P.J."/>
            <person name="Gray M.W."/>
            <person name="Grigoriev I.V."/>
            <person name="Archibald J.M."/>
        </authorList>
    </citation>
    <scope>NUCLEOTIDE SEQUENCE</scope>
    <source>
        <strain evidence="3 5">CCMP2712</strain>
    </source>
</reference>
<dbReference type="HOGENOM" id="CLU_470486_0_0_1"/>
<name>L1IBM8_GUITC</name>
<keyword evidence="5" id="KW-1185">Reference proteome</keyword>
<evidence type="ECO:0000313" key="5">
    <source>
        <dbReference type="Proteomes" id="UP000011087"/>
    </source>
</evidence>
<organism evidence="3">
    <name type="scientific">Guillardia theta (strain CCMP2712)</name>
    <name type="common">Cryptophyte</name>
    <dbReference type="NCBI Taxonomy" id="905079"/>
    <lineage>
        <taxon>Eukaryota</taxon>
        <taxon>Cryptophyceae</taxon>
        <taxon>Pyrenomonadales</taxon>
        <taxon>Geminigeraceae</taxon>
        <taxon>Guillardia</taxon>
    </lineage>
</organism>
<feature type="compositionally biased region" description="Basic and acidic residues" evidence="2">
    <location>
        <begin position="174"/>
        <end position="184"/>
    </location>
</feature>
<dbReference type="GeneID" id="17289981"/>
<feature type="coiled-coil region" evidence="1">
    <location>
        <begin position="212"/>
        <end position="239"/>
    </location>
</feature>
<dbReference type="Proteomes" id="UP000011087">
    <property type="component" value="Unassembled WGS sequence"/>
</dbReference>
<feature type="compositionally biased region" description="Low complexity" evidence="2">
    <location>
        <begin position="558"/>
        <end position="570"/>
    </location>
</feature>
<feature type="region of interest" description="Disordered" evidence="2">
    <location>
        <begin position="513"/>
        <end position="580"/>
    </location>
</feature>
<reference evidence="5" key="2">
    <citation type="submission" date="2012-11" db="EMBL/GenBank/DDBJ databases">
        <authorList>
            <person name="Kuo A."/>
            <person name="Curtis B.A."/>
            <person name="Tanifuji G."/>
            <person name="Burki F."/>
            <person name="Gruber A."/>
            <person name="Irimia M."/>
            <person name="Maruyama S."/>
            <person name="Arias M.C."/>
            <person name="Ball S.G."/>
            <person name="Gile G.H."/>
            <person name="Hirakawa Y."/>
            <person name="Hopkins J.F."/>
            <person name="Rensing S.A."/>
            <person name="Schmutz J."/>
            <person name="Symeonidi A."/>
            <person name="Elias M."/>
            <person name="Eveleigh R.J."/>
            <person name="Herman E.K."/>
            <person name="Klute M.J."/>
            <person name="Nakayama T."/>
            <person name="Obornik M."/>
            <person name="Reyes-Prieto A."/>
            <person name="Armbrust E.V."/>
            <person name="Aves S.J."/>
            <person name="Beiko R.G."/>
            <person name="Coutinho P."/>
            <person name="Dacks J.B."/>
            <person name="Durnford D.G."/>
            <person name="Fast N.M."/>
            <person name="Green B.R."/>
            <person name="Grisdale C."/>
            <person name="Hempe F."/>
            <person name="Henrissat B."/>
            <person name="Hoppner M.P."/>
            <person name="Ishida K.-I."/>
            <person name="Kim E."/>
            <person name="Koreny L."/>
            <person name="Kroth P.G."/>
            <person name="Liu Y."/>
            <person name="Malik S.-B."/>
            <person name="Maier U.G."/>
            <person name="McRose D."/>
            <person name="Mock T."/>
            <person name="Neilson J.A."/>
            <person name="Onodera N.T."/>
            <person name="Poole A.M."/>
            <person name="Pritham E.J."/>
            <person name="Richards T.A."/>
            <person name="Rocap G."/>
            <person name="Roy S.W."/>
            <person name="Sarai C."/>
            <person name="Schaack S."/>
            <person name="Shirato S."/>
            <person name="Slamovits C.H."/>
            <person name="Spencer D.F."/>
            <person name="Suzuki S."/>
            <person name="Worden A.Z."/>
            <person name="Zauner S."/>
            <person name="Barry K."/>
            <person name="Bell C."/>
            <person name="Bharti A.K."/>
            <person name="Crow J.A."/>
            <person name="Grimwood J."/>
            <person name="Kramer R."/>
            <person name="Lindquist E."/>
            <person name="Lucas S."/>
            <person name="Salamov A."/>
            <person name="McFadden G.I."/>
            <person name="Lane C.E."/>
            <person name="Keeling P.J."/>
            <person name="Gray M.W."/>
            <person name="Grigoriev I.V."/>
            <person name="Archibald J.M."/>
        </authorList>
    </citation>
    <scope>NUCLEOTIDE SEQUENCE</scope>
    <source>
        <strain evidence="5">CCMP2712</strain>
    </source>
</reference>
<feature type="region of interest" description="Disordered" evidence="2">
    <location>
        <begin position="174"/>
        <end position="196"/>
    </location>
</feature>
<feature type="coiled-coil region" evidence="1">
    <location>
        <begin position="340"/>
        <end position="388"/>
    </location>
</feature>
<protein>
    <submittedName>
        <fullName evidence="3 4">Uncharacterized protein</fullName>
    </submittedName>
</protein>
<feature type="region of interest" description="Disordered" evidence="2">
    <location>
        <begin position="452"/>
        <end position="489"/>
    </location>
</feature>
<dbReference type="OMA" id="DATIMEK"/>
<feature type="compositionally biased region" description="Low complexity" evidence="2">
    <location>
        <begin position="185"/>
        <end position="196"/>
    </location>
</feature>
<evidence type="ECO:0000313" key="3">
    <source>
        <dbReference type="EMBL" id="EKX33245.1"/>
    </source>
</evidence>
<proteinExistence type="predicted"/>
<dbReference type="RefSeq" id="XP_005820225.1">
    <property type="nucleotide sequence ID" value="XM_005820168.1"/>
</dbReference>
<dbReference type="AlphaFoldDB" id="L1IBM8"/>
<evidence type="ECO:0000256" key="2">
    <source>
        <dbReference type="SAM" id="MobiDB-lite"/>
    </source>
</evidence>
<dbReference type="EnsemblProtists" id="EKX33245">
    <property type="protein sequence ID" value="EKX33245"/>
    <property type="gene ID" value="GUITHDRAFT_120560"/>
</dbReference>
<dbReference type="KEGG" id="gtt:GUITHDRAFT_120560"/>
<feature type="region of interest" description="Disordered" evidence="2">
    <location>
        <begin position="1"/>
        <end position="63"/>
    </location>
</feature>
<sequence length="580" mass="66762">MESRGEEARKRRAKQAAWRVQRGISLHQESPIQVSIDLSAPSRSSPSRGETAEAASRGETAEAASLRAEIEHVKYELQQQRREQEQEIKEAQRRLQEERRKFQRQAEEHEKAMREKEEEILKLRQKLGSLEGNVEEAERDKHAALSSKQTSKERLQEISKAYKELAQSTMELRREKTRMGKELEQVSQQEQAQRQQNVRLCKEFPEKLEEVRRRMKQGLKTLSSMVEKAKRERDEQIRTRVKALRGEGQRLRVLVRELMRASPNLEELEDGRMEEMRRMAVENKQLVALLGGDARAPRHGDVNLWTLYQQAREEADGVRKEQRLVKEGLHEELQWVKGKLAGAERDQEEQSKEMKRMAQRLQFRDEKLLLLTKELEAAREELETLRKDKLAGSGGSRREEAAGEEEEEEARGVGVEGEDKDGIIHQLQEDKRLQAQVLQHLRKKCKELERVLQDSRRLSKPSSSSSSSVLREQEEVQRAGQVVVKEEEEEVFSRISEGLENFLLAAEDAFEAQAKSSLRRRRSREVSRSRPGTSSPPPKLEREERGGGEQKERGEDGSAGSRADAGGDNSVRARACQSPR</sequence>
<accession>L1IBM8</accession>
<feature type="region of interest" description="Disordered" evidence="2">
    <location>
        <begin position="390"/>
        <end position="426"/>
    </location>
</feature>
<dbReference type="EMBL" id="JH993149">
    <property type="protein sequence ID" value="EKX33245.1"/>
    <property type="molecule type" value="Genomic_DNA"/>
</dbReference>